<sequence length="15" mass="1776">MDMLLLLTEVPLFLK</sequence>
<organism evidence="1">
    <name type="scientific">Anguilla anguilla</name>
    <name type="common">European freshwater eel</name>
    <name type="synonym">Muraena anguilla</name>
    <dbReference type="NCBI Taxonomy" id="7936"/>
    <lineage>
        <taxon>Eukaryota</taxon>
        <taxon>Metazoa</taxon>
        <taxon>Chordata</taxon>
        <taxon>Craniata</taxon>
        <taxon>Vertebrata</taxon>
        <taxon>Euteleostomi</taxon>
        <taxon>Actinopterygii</taxon>
        <taxon>Neopterygii</taxon>
        <taxon>Teleostei</taxon>
        <taxon>Anguilliformes</taxon>
        <taxon>Anguillidae</taxon>
        <taxon>Anguilla</taxon>
    </lineage>
</organism>
<reference evidence="1" key="2">
    <citation type="journal article" date="2015" name="Fish Shellfish Immunol.">
        <title>Early steps in the European eel (Anguilla anguilla)-Vibrio vulnificus interaction in the gills: Role of the RtxA13 toxin.</title>
        <authorList>
            <person name="Callol A."/>
            <person name="Pajuelo D."/>
            <person name="Ebbesson L."/>
            <person name="Teles M."/>
            <person name="MacKenzie S."/>
            <person name="Amaro C."/>
        </authorList>
    </citation>
    <scope>NUCLEOTIDE SEQUENCE</scope>
</reference>
<evidence type="ECO:0000313" key="1">
    <source>
        <dbReference type="EMBL" id="JAH60469.1"/>
    </source>
</evidence>
<protein>
    <submittedName>
        <fullName evidence="1">Uncharacterized protein</fullName>
    </submittedName>
</protein>
<dbReference type="EMBL" id="GBXM01048108">
    <property type="protein sequence ID" value="JAH60469.1"/>
    <property type="molecule type" value="Transcribed_RNA"/>
</dbReference>
<name>A0A0E9U3H1_ANGAN</name>
<proteinExistence type="predicted"/>
<reference evidence="1" key="1">
    <citation type="submission" date="2014-11" db="EMBL/GenBank/DDBJ databases">
        <authorList>
            <person name="Amaro Gonzalez C."/>
        </authorList>
    </citation>
    <scope>NUCLEOTIDE SEQUENCE</scope>
</reference>
<accession>A0A0E9U3H1</accession>